<evidence type="ECO:0000256" key="12">
    <source>
        <dbReference type="SAM" id="MobiDB-lite"/>
    </source>
</evidence>
<evidence type="ECO:0000256" key="7">
    <source>
        <dbReference type="ARBA" id="ARBA00022892"/>
    </source>
</evidence>
<evidence type="ECO:0008006" key="16">
    <source>
        <dbReference type="Google" id="ProtNLM"/>
    </source>
</evidence>
<keyword evidence="10 13" id="KW-0472">Membrane</keyword>
<dbReference type="GO" id="GO:0005789">
    <property type="term" value="C:endoplasmic reticulum membrane"/>
    <property type="evidence" value="ECO:0007669"/>
    <property type="project" value="UniProtKB-SubCell"/>
</dbReference>
<accession>A0AAV6IUM0</accession>
<dbReference type="Gene3D" id="2.130.10.10">
    <property type="entry name" value="YVTN repeat-like/Quinoprotein amine dehydrogenase"/>
    <property type="match status" value="1"/>
</dbReference>
<evidence type="ECO:0000256" key="10">
    <source>
        <dbReference type="ARBA" id="ARBA00023136"/>
    </source>
</evidence>
<dbReference type="PROSITE" id="PS50082">
    <property type="entry name" value="WD_REPEATS_2"/>
    <property type="match status" value="1"/>
</dbReference>
<feature type="compositionally biased region" description="Low complexity" evidence="12">
    <location>
        <begin position="9"/>
        <end position="21"/>
    </location>
</feature>
<keyword evidence="9 13" id="KW-1133">Transmembrane helix</keyword>
<feature type="transmembrane region" description="Helical" evidence="13">
    <location>
        <begin position="271"/>
        <end position="289"/>
    </location>
</feature>
<evidence type="ECO:0000256" key="5">
    <source>
        <dbReference type="ARBA" id="ARBA00022737"/>
    </source>
</evidence>
<feature type="region of interest" description="Disordered" evidence="12">
    <location>
        <begin position="1"/>
        <end position="21"/>
    </location>
</feature>
<dbReference type="Proteomes" id="UP000823749">
    <property type="component" value="Chromosome 9"/>
</dbReference>
<evidence type="ECO:0000256" key="9">
    <source>
        <dbReference type="ARBA" id="ARBA00022989"/>
    </source>
</evidence>
<evidence type="ECO:0000256" key="2">
    <source>
        <dbReference type="ARBA" id="ARBA00022448"/>
    </source>
</evidence>
<keyword evidence="4 13" id="KW-0812">Transmembrane</keyword>
<organism evidence="14 15">
    <name type="scientific">Rhododendron griersonianum</name>
    <dbReference type="NCBI Taxonomy" id="479676"/>
    <lineage>
        <taxon>Eukaryota</taxon>
        <taxon>Viridiplantae</taxon>
        <taxon>Streptophyta</taxon>
        <taxon>Embryophyta</taxon>
        <taxon>Tracheophyta</taxon>
        <taxon>Spermatophyta</taxon>
        <taxon>Magnoliopsida</taxon>
        <taxon>eudicotyledons</taxon>
        <taxon>Gunneridae</taxon>
        <taxon>Pentapetalae</taxon>
        <taxon>asterids</taxon>
        <taxon>Ericales</taxon>
        <taxon>Ericaceae</taxon>
        <taxon>Ericoideae</taxon>
        <taxon>Rhodoreae</taxon>
        <taxon>Rhododendron</taxon>
    </lineage>
</organism>
<evidence type="ECO:0000313" key="15">
    <source>
        <dbReference type="Proteomes" id="UP000823749"/>
    </source>
</evidence>
<evidence type="ECO:0000256" key="1">
    <source>
        <dbReference type="ARBA" id="ARBA00004389"/>
    </source>
</evidence>
<dbReference type="AlphaFoldDB" id="A0AAV6IUM0"/>
<evidence type="ECO:0000256" key="3">
    <source>
        <dbReference type="ARBA" id="ARBA00022574"/>
    </source>
</evidence>
<dbReference type="EMBL" id="JACTNZ010000009">
    <property type="protein sequence ID" value="KAG5531189.1"/>
    <property type="molecule type" value="Genomic_DNA"/>
</dbReference>
<dbReference type="GO" id="GO:0003400">
    <property type="term" value="P:regulation of COPII vesicle coating"/>
    <property type="evidence" value="ECO:0007669"/>
    <property type="project" value="TreeGrafter"/>
</dbReference>
<keyword evidence="2" id="KW-0813">Transport</keyword>
<dbReference type="GO" id="GO:0005085">
    <property type="term" value="F:guanyl-nucleotide exchange factor activity"/>
    <property type="evidence" value="ECO:0007669"/>
    <property type="project" value="InterPro"/>
</dbReference>
<feature type="repeat" description="WD" evidence="11">
    <location>
        <begin position="79"/>
        <end position="120"/>
    </location>
</feature>
<keyword evidence="3 11" id="KW-0853">WD repeat</keyword>
<dbReference type="GO" id="GO:0015031">
    <property type="term" value="P:protein transport"/>
    <property type="evidence" value="ECO:0007669"/>
    <property type="project" value="UniProtKB-KW"/>
</dbReference>
<keyword evidence="6" id="KW-0256">Endoplasmic reticulum</keyword>
<dbReference type="SMART" id="SM00320">
    <property type="entry name" value="WD40"/>
    <property type="match status" value="3"/>
</dbReference>
<dbReference type="InterPro" id="IPR011047">
    <property type="entry name" value="Quinoprotein_ADH-like_sf"/>
</dbReference>
<keyword evidence="15" id="KW-1185">Reference proteome</keyword>
<keyword evidence="8" id="KW-0653">Protein transport</keyword>
<evidence type="ECO:0000256" key="4">
    <source>
        <dbReference type="ARBA" id="ARBA00022692"/>
    </source>
</evidence>
<evidence type="ECO:0000256" key="6">
    <source>
        <dbReference type="ARBA" id="ARBA00022824"/>
    </source>
</evidence>
<dbReference type="InterPro" id="IPR015943">
    <property type="entry name" value="WD40/YVTN_repeat-like_dom_sf"/>
</dbReference>
<dbReference type="GO" id="GO:0006888">
    <property type="term" value="P:endoplasmic reticulum to Golgi vesicle-mediated transport"/>
    <property type="evidence" value="ECO:0007669"/>
    <property type="project" value="TreeGrafter"/>
</dbReference>
<evidence type="ECO:0000256" key="11">
    <source>
        <dbReference type="PROSITE-ProRule" id="PRU00221"/>
    </source>
</evidence>
<name>A0AAV6IUM0_9ERIC</name>
<evidence type="ECO:0000313" key="14">
    <source>
        <dbReference type="EMBL" id="KAG5531189.1"/>
    </source>
</evidence>
<gene>
    <name evidence="14" type="ORF">RHGRI_025970</name>
</gene>
<evidence type="ECO:0000256" key="13">
    <source>
        <dbReference type="SAM" id="Phobius"/>
    </source>
</evidence>
<sequence length="296" mass="32439">MRSCRSWTPSLLPSSSSQSSSEYGHQARVRTFGVAVEFDLGKPIIFCVNPSNIPWVDGVVQDGKLRVFKWPSMEIILDEANSHASVRDLDFSPDGKFLVSVGSGGPGRVWDVTSSKPVASLPKEQVSNNLFFQPLTPSVAPFQDEIFAFCRFSHSDKNPVLYITSMRGQGGSIVRWEISSWKRMSTKQVVRDPVCAFNVSADGKLLAVGTIEGDVLIINSANMHVHNVVRKAHLGLVTALMFSEDSRALVSASLDSSARVTVIKDAKKNGFSLWIVVLVILLAIVAYYVKTEGILH</sequence>
<evidence type="ECO:0000256" key="8">
    <source>
        <dbReference type="ARBA" id="ARBA00022927"/>
    </source>
</evidence>
<comment type="subcellular location">
    <subcellularLocation>
        <location evidence="1">Endoplasmic reticulum membrane</location>
        <topology evidence="1">Single-pass membrane protein</topology>
    </subcellularLocation>
</comment>
<dbReference type="Pfam" id="PF00400">
    <property type="entry name" value="WD40"/>
    <property type="match status" value="2"/>
</dbReference>
<keyword evidence="5" id="KW-0677">Repeat</keyword>
<keyword evidence="7" id="KW-0931">ER-Golgi transport</keyword>
<dbReference type="InterPro" id="IPR001680">
    <property type="entry name" value="WD40_rpt"/>
</dbReference>
<dbReference type="PANTHER" id="PTHR23284:SF0">
    <property type="entry name" value="PROLACTIN REGULATORY ELEMENT-BINDING PROTEIN"/>
    <property type="match status" value="1"/>
</dbReference>
<comment type="caution">
    <text evidence="14">The sequence shown here is derived from an EMBL/GenBank/DDBJ whole genome shotgun (WGS) entry which is preliminary data.</text>
</comment>
<dbReference type="PANTHER" id="PTHR23284">
    <property type="entry name" value="PROLACTIN REGULATORY ELEMENT BINDING PROTEIN"/>
    <property type="match status" value="1"/>
</dbReference>
<dbReference type="InterPro" id="IPR045260">
    <property type="entry name" value="Sec12-like"/>
</dbReference>
<proteinExistence type="predicted"/>
<reference evidence="14" key="1">
    <citation type="submission" date="2020-08" db="EMBL/GenBank/DDBJ databases">
        <title>Plant Genome Project.</title>
        <authorList>
            <person name="Zhang R.-G."/>
        </authorList>
    </citation>
    <scope>NUCLEOTIDE SEQUENCE</scope>
    <source>
        <strain evidence="14">WSP0</strain>
        <tissue evidence="14">Leaf</tissue>
    </source>
</reference>
<protein>
    <recommendedName>
        <fullName evidence="16">SEC12-like protein 2</fullName>
    </recommendedName>
</protein>
<dbReference type="SUPFAM" id="SSF50998">
    <property type="entry name" value="Quinoprotein alcohol dehydrogenase-like"/>
    <property type="match status" value="1"/>
</dbReference>